<keyword evidence="2" id="KW-1185">Reference proteome</keyword>
<proteinExistence type="predicted"/>
<name>A0A194R6L8_PAPMA</name>
<organism evidence="1 2">
    <name type="scientific">Papilio machaon</name>
    <name type="common">Old World swallowtail butterfly</name>
    <dbReference type="NCBI Taxonomy" id="76193"/>
    <lineage>
        <taxon>Eukaryota</taxon>
        <taxon>Metazoa</taxon>
        <taxon>Ecdysozoa</taxon>
        <taxon>Arthropoda</taxon>
        <taxon>Hexapoda</taxon>
        <taxon>Insecta</taxon>
        <taxon>Pterygota</taxon>
        <taxon>Neoptera</taxon>
        <taxon>Endopterygota</taxon>
        <taxon>Lepidoptera</taxon>
        <taxon>Glossata</taxon>
        <taxon>Ditrysia</taxon>
        <taxon>Papilionoidea</taxon>
        <taxon>Papilionidae</taxon>
        <taxon>Papilioninae</taxon>
        <taxon>Papilio</taxon>
    </lineage>
</organism>
<dbReference type="EMBL" id="KQ460685">
    <property type="protein sequence ID" value="KPJ12885.1"/>
    <property type="molecule type" value="Genomic_DNA"/>
</dbReference>
<accession>A0A194R6L8</accession>
<sequence>MKTQEDTAAEWQKQTNLGGFSNCAAVLSKDALQRGQLLHRTCNERHNVTFHHPQLLQLEVQVPEPVVHLEDYLEQPGEAVQDSLLDGRLQVPGKLQLGLRGHEQPAGPGRGVLCWLGGLLRHSSRLCCGGSSGFLLAIVFAVHVCDDNVFNVFARRRRHDFLEWPPPRSFVSLTTASERALGIQ</sequence>
<dbReference type="Proteomes" id="UP000053240">
    <property type="component" value="Unassembled WGS sequence"/>
</dbReference>
<protein>
    <submittedName>
        <fullName evidence="1">Uncharacterized protein</fullName>
    </submittedName>
</protein>
<evidence type="ECO:0000313" key="1">
    <source>
        <dbReference type="EMBL" id="KPJ12885.1"/>
    </source>
</evidence>
<dbReference type="InParanoid" id="A0A194R6L8"/>
<reference evidence="1 2" key="1">
    <citation type="journal article" date="2015" name="Nat. Commun.">
        <title>Outbred genome sequencing and CRISPR/Cas9 gene editing in butterflies.</title>
        <authorList>
            <person name="Li X."/>
            <person name="Fan D."/>
            <person name="Zhang W."/>
            <person name="Liu G."/>
            <person name="Zhang L."/>
            <person name="Zhao L."/>
            <person name="Fang X."/>
            <person name="Chen L."/>
            <person name="Dong Y."/>
            <person name="Chen Y."/>
            <person name="Ding Y."/>
            <person name="Zhao R."/>
            <person name="Feng M."/>
            <person name="Zhu Y."/>
            <person name="Feng Y."/>
            <person name="Jiang X."/>
            <person name="Zhu D."/>
            <person name="Xiang H."/>
            <person name="Feng X."/>
            <person name="Li S."/>
            <person name="Wang J."/>
            <person name="Zhang G."/>
            <person name="Kronforst M.R."/>
            <person name="Wang W."/>
        </authorList>
    </citation>
    <scope>NUCLEOTIDE SEQUENCE [LARGE SCALE GENOMIC DNA]</scope>
    <source>
        <strain evidence="1">Ya'a_city_454_Pm</strain>
        <tissue evidence="1">Whole body</tissue>
    </source>
</reference>
<evidence type="ECO:0000313" key="2">
    <source>
        <dbReference type="Proteomes" id="UP000053240"/>
    </source>
</evidence>
<gene>
    <name evidence="1" type="ORF">RR48_10515</name>
</gene>
<dbReference type="AlphaFoldDB" id="A0A194R6L8"/>